<dbReference type="Gene3D" id="3.40.20.10">
    <property type="entry name" value="Severin"/>
    <property type="match status" value="1"/>
</dbReference>
<organism evidence="3 4">
    <name type="scientific">Mycena metata</name>
    <dbReference type="NCBI Taxonomy" id="1033252"/>
    <lineage>
        <taxon>Eukaryota</taxon>
        <taxon>Fungi</taxon>
        <taxon>Dikarya</taxon>
        <taxon>Basidiomycota</taxon>
        <taxon>Agaricomycotina</taxon>
        <taxon>Agaricomycetes</taxon>
        <taxon>Agaricomycetidae</taxon>
        <taxon>Agaricales</taxon>
        <taxon>Marasmiineae</taxon>
        <taxon>Mycenaceae</taxon>
        <taxon>Mycena</taxon>
    </lineage>
</organism>
<dbReference type="SUPFAM" id="SSF50729">
    <property type="entry name" value="PH domain-like"/>
    <property type="match status" value="1"/>
</dbReference>
<dbReference type="EMBL" id="JARKIB010000037">
    <property type="protein sequence ID" value="KAJ7760407.1"/>
    <property type="molecule type" value="Genomic_DNA"/>
</dbReference>
<gene>
    <name evidence="3" type="ORF">B0H16DRAFT_1719909</name>
</gene>
<feature type="region of interest" description="Disordered" evidence="1">
    <location>
        <begin position="190"/>
        <end position="234"/>
    </location>
</feature>
<sequence>MAVNFADHAAVLVAYDAVLSKEANWLLLSYDSSVQPEVFELCGSGAEGLPELKSRIEDPLQIFIAFYREGNDGFILLNIIPESVSGVRRARALVHSRRIGGVFQAHLTSLTVDNLSNLTPKAIKTALTSPDLIHVITAEPKTDEMGMLSNAPVASASSPPPPSKGGSMFSLLRRKKKPELEQEFGGVEPFTLHHDPQEENDTPPPPPPKDKGRRSVSVRFRTDRSSTRSRCRRAHPLHARSQLPQLMTHHRGNSEYTVVSRSSSEDIVVVQPDNVPPALRSPAIKKRSATLPSKWNTEPPLDPAERARRRAQLQREREIEEQQALEEETQRQRQIKLQKETSLREQEEEEEMRRISVGSASGKIRRTKERKKRELEQKKRSDRARRMDEHKRLEEWRQGQAAQADKTAQLAEQARRKEDEERKKKIQLVSKKIKSTKAVDDIDLITGWVTIQTGDSLVWRRRYFKFVGSTVFFYKSLKEKESGQVVDEVNLRGQVLALREWNEGYEDLKAIPFSFAVEFNGEREPWSMFSDSEEEKFANDGLALNSTSCLGLLTTANA</sequence>
<dbReference type="InterPro" id="IPR029006">
    <property type="entry name" value="ADF-H/Gelsolin-like_dom_sf"/>
</dbReference>
<name>A0AAD7NFS9_9AGAR</name>
<dbReference type="AlphaFoldDB" id="A0AAD7NFS9"/>
<protein>
    <recommendedName>
        <fullName evidence="2">ADF-H domain-containing protein</fullName>
    </recommendedName>
</protein>
<dbReference type="PROSITE" id="PS51263">
    <property type="entry name" value="ADF_H"/>
    <property type="match status" value="1"/>
</dbReference>
<feature type="domain" description="ADF-H" evidence="2">
    <location>
        <begin position="2"/>
        <end position="128"/>
    </location>
</feature>
<accession>A0AAD7NFS9</accession>
<proteinExistence type="predicted"/>
<dbReference type="InterPro" id="IPR002108">
    <property type="entry name" value="ADF-H"/>
</dbReference>
<evidence type="ECO:0000259" key="2">
    <source>
        <dbReference type="PROSITE" id="PS51263"/>
    </source>
</evidence>
<dbReference type="GO" id="GO:0003779">
    <property type="term" value="F:actin binding"/>
    <property type="evidence" value="ECO:0007669"/>
    <property type="project" value="InterPro"/>
</dbReference>
<feature type="region of interest" description="Disordered" evidence="1">
    <location>
        <begin position="279"/>
        <end position="418"/>
    </location>
</feature>
<dbReference type="Proteomes" id="UP001215598">
    <property type="component" value="Unassembled WGS sequence"/>
</dbReference>
<feature type="region of interest" description="Disordered" evidence="1">
    <location>
        <begin position="150"/>
        <end position="169"/>
    </location>
</feature>
<evidence type="ECO:0000313" key="3">
    <source>
        <dbReference type="EMBL" id="KAJ7760407.1"/>
    </source>
</evidence>
<dbReference type="SUPFAM" id="SSF55753">
    <property type="entry name" value="Actin depolymerizing proteins"/>
    <property type="match status" value="1"/>
</dbReference>
<comment type="caution">
    <text evidence="3">The sequence shown here is derived from an EMBL/GenBank/DDBJ whole genome shotgun (WGS) entry which is preliminary data.</text>
</comment>
<reference evidence="3" key="1">
    <citation type="submission" date="2023-03" db="EMBL/GenBank/DDBJ databases">
        <title>Massive genome expansion in bonnet fungi (Mycena s.s.) driven by repeated elements and novel gene families across ecological guilds.</title>
        <authorList>
            <consortium name="Lawrence Berkeley National Laboratory"/>
            <person name="Harder C.B."/>
            <person name="Miyauchi S."/>
            <person name="Viragh M."/>
            <person name="Kuo A."/>
            <person name="Thoen E."/>
            <person name="Andreopoulos B."/>
            <person name="Lu D."/>
            <person name="Skrede I."/>
            <person name="Drula E."/>
            <person name="Henrissat B."/>
            <person name="Morin E."/>
            <person name="Kohler A."/>
            <person name="Barry K."/>
            <person name="LaButti K."/>
            <person name="Morin E."/>
            <person name="Salamov A."/>
            <person name="Lipzen A."/>
            <person name="Mereny Z."/>
            <person name="Hegedus B."/>
            <person name="Baldrian P."/>
            <person name="Stursova M."/>
            <person name="Weitz H."/>
            <person name="Taylor A."/>
            <person name="Grigoriev I.V."/>
            <person name="Nagy L.G."/>
            <person name="Martin F."/>
            <person name="Kauserud H."/>
        </authorList>
    </citation>
    <scope>NUCLEOTIDE SEQUENCE</scope>
    <source>
        <strain evidence="3">CBHHK182m</strain>
    </source>
</reference>
<evidence type="ECO:0000256" key="1">
    <source>
        <dbReference type="SAM" id="MobiDB-lite"/>
    </source>
</evidence>
<keyword evidence="4" id="KW-1185">Reference proteome</keyword>
<dbReference type="InterPro" id="IPR011993">
    <property type="entry name" value="PH-like_dom_sf"/>
</dbReference>
<evidence type="ECO:0000313" key="4">
    <source>
        <dbReference type="Proteomes" id="UP001215598"/>
    </source>
</evidence>
<feature type="compositionally biased region" description="Basic and acidic residues" evidence="1">
    <location>
        <begin position="372"/>
        <end position="397"/>
    </location>
</feature>
<dbReference type="Gene3D" id="2.30.29.30">
    <property type="entry name" value="Pleckstrin-homology domain (PH domain)/Phosphotyrosine-binding domain (PTB)"/>
    <property type="match status" value="1"/>
</dbReference>